<dbReference type="EMBL" id="JAAIKC010000009">
    <property type="protein sequence ID" value="NEW08484.1"/>
    <property type="molecule type" value="Genomic_DNA"/>
</dbReference>
<dbReference type="RefSeq" id="WP_163951362.1">
    <property type="nucleotide sequence ID" value="NZ_JAAIKC010000009.1"/>
</dbReference>
<dbReference type="AlphaFoldDB" id="A0A6G4A3H2"/>
<dbReference type="Gene3D" id="1.10.287.1100">
    <property type="entry name" value="Sporulation inhibitor A"/>
    <property type="match status" value="1"/>
</dbReference>
<dbReference type="SUPFAM" id="SSF100985">
    <property type="entry name" value="Sporulation inhibitor Sda"/>
    <property type="match status" value="1"/>
</dbReference>
<reference evidence="1" key="1">
    <citation type="submission" date="2020-02" db="EMBL/GenBank/DDBJ databases">
        <authorList>
            <person name="Shen X.-R."/>
            <person name="Zhang Y.-X."/>
        </authorList>
    </citation>
    <scope>NUCLEOTIDE SEQUENCE</scope>
    <source>
        <strain evidence="1">SYP-B3998</strain>
    </source>
</reference>
<evidence type="ECO:0000313" key="1">
    <source>
        <dbReference type="EMBL" id="NEW08484.1"/>
    </source>
</evidence>
<dbReference type="InterPro" id="IPR015064">
    <property type="entry name" value="Sda"/>
</dbReference>
<comment type="caution">
    <text evidence="1">The sequence shown here is derived from an EMBL/GenBank/DDBJ whole genome shotgun (WGS) entry which is preliminary data.</text>
</comment>
<accession>A0A6G4A3H2</accession>
<sequence>MRLISDETLIDSYYKALDLRLESDFVDLLLAEIKRRDLKLSVYVKDEAPLN</sequence>
<dbReference type="Pfam" id="PF08970">
    <property type="entry name" value="Sda"/>
    <property type="match status" value="1"/>
</dbReference>
<gene>
    <name evidence="1" type="ORF">GK047_21025</name>
</gene>
<organism evidence="1">
    <name type="scientific">Paenibacillus sp. SYP-B3998</name>
    <dbReference type="NCBI Taxonomy" id="2678564"/>
    <lineage>
        <taxon>Bacteria</taxon>
        <taxon>Bacillati</taxon>
        <taxon>Bacillota</taxon>
        <taxon>Bacilli</taxon>
        <taxon>Bacillales</taxon>
        <taxon>Paenibacillaceae</taxon>
        <taxon>Paenibacillus</taxon>
    </lineage>
</organism>
<protein>
    <submittedName>
        <fullName evidence="1">Sporulation histidine kinase inhibitor Sda</fullName>
    </submittedName>
</protein>
<name>A0A6G4A3H2_9BACL</name>
<proteinExistence type="predicted"/>
<dbReference type="InterPro" id="IPR036916">
    <property type="entry name" value="Sda_sf"/>
</dbReference>